<keyword evidence="2" id="KW-1133">Transmembrane helix</keyword>
<keyword evidence="4" id="KW-1185">Reference proteome</keyword>
<dbReference type="AlphaFoldDB" id="A0A5C5V496"/>
<dbReference type="InterPro" id="IPR029058">
    <property type="entry name" value="AB_hydrolase_fold"/>
</dbReference>
<comment type="caution">
    <text evidence="3">The sequence shown here is derived from an EMBL/GenBank/DDBJ whole genome shotgun (WGS) entry which is preliminary data.</text>
</comment>
<dbReference type="EMBL" id="SJPF01000003">
    <property type="protein sequence ID" value="TWT33374.1"/>
    <property type="molecule type" value="Genomic_DNA"/>
</dbReference>
<dbReference type="Proteomes" id="UP000318878">
    <property type="component" value="Unassembled WGS sequence"/>
</dbReference>
<dbReference type="SUPFAM" id="SSF53474">
    <property type="entry name" value="alpha/beta-Hydrolases"/>
    <property type="match status" value="1"/>
</dbReference>
<protein>
    <recommendedName>
        <fullName evidence="5">Alpha/beta hydrolase family protein</fullName>
    </recommendedName>
</protein>
<dbReference type="PANTHER" id="PTHR36513:SF1">
    <property type="entry name" value="TRANSMEMBRANE PROTEIN"/>
    <property type="match status" value="1"/>
</dbReference>
<evidence type="ECO:0000313" key="3">
    <source>
        <dbReference type="EMBL" id="TWT33374.1"/>
    </source>
</evidence>
<sequence length="571" mass="61036">MIVPPGPCLKGTPSETVKKERSVMDRRFSASWGVFACLMAILVVGCAGSGEEETASVPDDAPQGAPTEPLAQPVVEPAEVDVPREKIEARIASDEMEVAPMRMRSMAQPEAAPGASSRMMRAPASTGARPPLQVAAAEAEAVAAAEAATMPQPMMAPMMAAESVPDDTPGYEVVEVLYGTDRELALGAGIVGHFYPAIGLALGGLLLFGLMWKYQMARIGGVLAIVAICLGLFVARDAGLDYQKELRALGSGSAMFSGGRGELQYGACHISIPEVHEVGQLEAPSILKLELTERPEKHVVLLEVLSKDEEAFFADLREMVAQSPRHEVLIFVHGYNVSFEDAARRTAQMAYDLKFTGVPMFYSWPSQADLLGYATDRDNSLWTVSHLKEFLLKVAQNSNADSINLIAHSMGNRAMGAALEEIAAEMKEETKLFNQVVLAAPDVDAQVFKEDIAPNIVRASNQVTLYASANDLALLASKNVNGYPRAGDVRPEIVIVPGVDTIDVSAIDTSLIGHAYYGDNDSIISDIFTLLHQPTPASQRRYLKSASGPGGMYWVFEPGSGIADAGGAATR</sequence>
<feature type="region of interest" description="Disordered" evidence="1">
    <location>
        <begin position="51"/>
        <end position="74"/>
    </location>
</feature>
<reference evidence="3 4" key="1">
    <citation type="submission" date="2019-02" db="EMBL/GenBank/DDBJ databases">
        <title>Deep-cultivation of Planctomycetes and their phenomic and genomic characterization uncovers novel biology.</title>
        <authorList>
            <person name="Wiegand S."/>
            <person name="Jogler M."/>
            <person name="Boedeker C."/>
            <person name="Pinto D."/>
            <person name="Vollmers J."/>
            <person name="Rivas-Marin E."/>
            <person name="Kohn T."/>
            <person name="Peeters S.H."/>
            <person name="Heuer A."/>
            <person name="Rast P."/>
            <person name="Oberbeckmann S."/>
            <person name="Bunk B."/>
            <person name="Jeske O."/>
            <person name="Meyerdierks A."/>
            <person name="Storesund J.E."/>
            <person name="Kallscheuer N."/>
            <person name="Luecker S."/>
            <person name="Lage O.M."/>
            <person name="Pohl T."/>
            <person name="Merkel B.J."/>
            <person name="Hornburger P."/>
            <person name="Mueller R.-W."/>
            <person name="Bruemmer F."/>
            <person name="Labrenz M."/>
            <person name="Spormann A.M."/>
            <person name="Op Den Camp H."/>
            <person name="Overmann J."/>
            <person name="Amann R."/>
            <person name="Jetten M.S.M."/>
            <person name="Mascher T."/>
            <person name="Medema M.H."/>
            <person name="Devos D.P."/>
            <person name="Kaster A.-K."/>
            <person name="Ovreas L."/>
            <person name="Rohde M."/>
            <person name="Galperin M.Y."/>
            <person name="Jogler C."/>
        </authorList>
    </citation>
    <scope>NUCLEOTIDE SEQUENCE [LARGE SCALE GENOMIC DNA]</scope>
    <source>
        <strain evidence="3 4">Enr8</strain>
    </source>
</reference>
<dbReference type="Pfam" id="PF05990">
    <property type="entry name" value="DUF900"/>
    <property type="match status" value="1"/>
</dbReference>
<evidence type="ECO:0008006" key="5">
    <source>
        <dbReference type="Google" id="ProtNLM"/>
    </source>
</evidence>
<keyword evidence="2" id="KW-0472">Membrane</keyword>
<gene>
    <name evidence="3" type="ORF">Enr8_32010</name>
</gene>
<name>A0A5C5V496_9BACT</name>
<feature type="transmembrane region" description="Helical" evidence="2">
    <location>
        <begin position="217"/>
        <end position="235"/>
    </location>
</feature>
<evidence type="ECO:0000313" key="4">
    <source>
        <dbReference type="Proteomes" id="UP000318878"/>
    </source>
</evidence>
<feature type="transmembrane region" description="Helical" evidence="2">
    <location>
        <begin position="28"/>
        <end position="50"/>
    </location>
</feature>
<feature type="transmembrane region" description="Helical" evidence="2">
    <location>
        <begin position="184"/>
        <end position="210"/>
    </location>
</feature>
<keyword evidence="2" id="KW-0812">Transmembrane</keyword>
<accession>A0A5C5V496</accession>
<organism evidence="3 4">
    <name type="scientific">Blastopirellula retiformator</name>
    <dbReference type="NCBI Taxonomy" id="2527970"/>
    <lineage>
        <taxon>Bacteria</taxon>
        <taxon>Pseudomonadati</taxon>
        <taxon>Planctomycetota</taxon>
        <taxon>Planctomycetia</taxon>
        <taxon>Pirellulales</taxon>
        <taxon>Pirellulaceae</taxon>
        <taxon>Blastopirellula</taxon>
    </lineage>
</organism>
<dbReference type="InterPro" id="IPR010297">
    <property type="entry name" value="DUF900_hydrolase"/>
</dbReference>
<proteinExistence type="predicted"/>
<dbReference type="PANTHER" id="PTHR36513">
    <property type="entry name" value="ABC TRANSMEMBRANE TYPE-1 DOMAIN-CONTAINING PROTEIN"/>
    <property type="match status" value="1"/>
</dbReference>
<evidence type="ECO:0000256" key="2">
    <source>
        <dbReference type="SAM" id="Phobius"/>
    </source>
</evidence>
<evidence type="ECO:0000256" key="1">
    <source>
        <dbReference type="SAM" id="MobiDB-lite"/>
    </source>
</evidence>
<dbReference type="Gene3D" id="3.40.50.1820">
    <property type="entry name" value="alpha/beta hydrolase"/>
    <property type="match status" value="1"/>
</dbReference>